<dbReference type="eggNOG" id="ENOG5031EAK">
    <property type="taxonomic scope" value="Bacteria"/>
</dbReference>
<comment type="similarity">
    <text evidence="2">Belongs to the MTB12 family.</text>
</comment>
<dbReference type="STRING" id="1348662.CARG_06580"/>
<feature type="region of interest" description="Disordered" evidence="3">
    <location>
        <begin position="24"/>
        <end position="50"/>
    </location>
</feature>
<evidence type="ECO:0000259" key="5">
    <source>
        <dbReference type="Pfam" id="PF26580"/>
    </source>
</evidence>
<dbReference type="InterPro" id="IPR058644">
    <property type="entry name" value="Mtb12-like_C"/>
</dbReference>
<dbReference type="AlphaFoldDB" id="U3GVA1"/>
<feature type="chain" id="PRO_5039097176" description="Low molecular weight antigen MTB12-like C-terminal domain-containing protein" evidence="4">
    <location>
        <begin position="21"/>
        <end position="192"/>
    </location>
</feature>
<dbReference type="PROSITE" id="PS51257">
    <property type="entry name" value="PROKAR_LIPOPROTEIN"/>
    <property type="match status" value="1"/>
</dbReference>
<evidence type="ECO:0000256" key="4">
    <source>
        <dbReference type="SAM" id="SignalP"/>
    </source>
</evidence>
<gene>
    <name evidence="6" type="ORF">CARG_06580</name>
</gene>
<protein>
    <recommendedName>
        <fullName evidence="5">Low molecular weight antigen MTB12-like C-terminal domain-containing protein</fullName>
    </recommendedName>
</protein>
<dbReference type="KEGG" id="caz:CARG_06580"/>
<sequence>MKTRKLIAIAAAVTTMLSVAACSSNGDKAADTTRSSTTAQSTTATQQDLPTAAELNEVLARVVDPAVPNEEKAQAIQGGEQAPELFDTMVRAKEESGAEFRVEDPVMEGYSPNSALALVTFTLPDRPEQNVKDVEFVYEDGTWKLSTKWACMLITNVVPPEQVPAMCTDGNDAAPAAPAEGMEAPAVGEAQQ</sequence>
<feature type="compositionally biased region" description="Low complexity" evidence="3">
    <location>
        <begin position="32"/>
        <end position="48"/>
    </location>
</feature>
<keyword evidence="1 4" id="KW-0732">Signal</keyword>
<evidence type="ECO:0000256" key="2">
    <source>
        <dbReference type="ARBA" id="ARBA00093774"/>
    </source>
</evidence>
<dbReference type="EMBL" id="CP006365">
    <property type="protein sequence ID" value="AGU15440.1"/>
    <property type="molecule type" value="Genomic_DNA"/>
</dbReference>
<keyword evidence="7" id="KW-1185">Reference proteome</keyword>
<feature type="region of interest" description="Disordered" evidence="3">
    <location>
        <begin position="169"/>
        <end position="192"/>
    </location>
</feature>
<evidence type="ECO:0000313" key="7">
    <source>
        <dbReference type="Proteomes" id="UP000016943"/>
    </source>
</evidence>
<organism evidence="6 7">
    <name type="scientific">Corynebacterium argentoratense DSM 44202</name>
    <dbReference type="NCBI Taxonomy" id="1348662"/>
    <lineage>
        <taxon>Bacteria</taxon>
        <taxon>Bacillati</taxon>
        <taxon>Actinomycetota</taxon>
        <taxon>Actinomycetes</taxon>
        <taxon>Mycobacteriales</taxon>
        <taxon>Corynebacteriaceae</taxon>
        <taxon>Corynebacterium</taxon>
    </lineage>
</organism>
<proteinExistence type="inferred from homology"/>
<dbReference type="OrthoDB" id="4567960at2"/>
<dbReference type="HOGENOM" id="CLU_084151_0_0_11"/>
<dbReference type="RefSeq" id="WP_020976598.1">
    <property type="nucleotide sequence ID" value="NC_022198.1"/>
</dbReference>
<reference evidence="6 7" key="1">
    <citation type="journal article" date="2013" name="Genome Announc.">
        <title>Whole-Genome Sequence of the Clinical Strain Corynebacterium argentoratense DSM 44202, Isolated from a Human Throat Specimen.</title>
        <authorList>
            <person name="Bomholt C."/>
            <person name="Glaub A."/>
            <person name="Gravermann K."/>
            <person name="Albersmeier A."/>
            <person name="Brinkrolf K."/>
            <person name="Ruckert C."/>
            <person name="Tauch A."/>
        </authorList>
    </citation>
    <scope>NUCLEOTIDE SEQUENCE [LARGE SCALE GENOMIC DNA]</scope>
    <source>
        <strain evidence="6">DSM 44202</strain>
    </source>
</reference>
<dbReference type="PATRIC" id="fig|1348662.3.peg.1290"/>
<feature type="signal peptide" evidence="4">
    <location>
        <begin position="1"/>
        <end position="20"/>
    </location>
</feature>
<evidence type="ECO:0000256" key="3">
    <source>
        <dbReference type="SAM" id="MobiDB-lite"/>
    </source>
</evidence>
<dbReference type="GeneID" id="78250084"/>
<dbReference type="Proteomes" id="UP000016943">
    <property type="component" value="Chromosome"/>
</dbReference>
<dbReference type="Pfam" id="PF26580">
    <property type="entry name" value="Mtb12_C"/>
    <property type="match status" value="1"/>
</dbReference>
<evidence type="ECO:0000256" key="1">
    <source>
        <dbReference type="ARBA" id="ARBA00022729"/>
    </source>
</evidence>
<name>U3GVA1_9CORY</name>
<feature type="compositionally biased region" description="Low complexity" evidence="3">
    <location>
        <begin position="173"/>
        <end position="192"/>
    </location>
</feature>
<evidence type="ECO:0000313" key="6">
    <source>
        <dbReference type="EMBL" id="AGU15440.1"/>
    </source>
</evidence>
<accession>U3GVA1</accession>
<feature type="domain" description="Low molecular weight antigen MTB12-like C-terminal" evidence="5">
    <location>
        <begin position="48"/>
        <end position="160"/>
    </location>
</feature>